<evidence type="ECO:0000256" key="6">
    <source>
        <dbReference type="ARBA" id="ARBA00023277"/>
    </source>
</evidence>
<dbReference type="PIRSF" id="PIRSF000463">
    <property type="entry name" value="GlgB"/>
    <property type="match status" value="1"/>
</dbReference>
<dbReference type="InterPro" id="IPR037439">
    <property type="entry name" value="Branching_enzy"/>
</dbReference>
<gene>
    <name evidence="9" type="primary">glgB_3</name>
    <name evidence="9" type="ORF">Pan181_53020</name>
</gene>
<feature type="domain" description="Glycosyl hydrolase family 13 catalytic" evidence="8">
    <location>
        <begin position="127"/>
        <end position="483"/>
    </location>
</feature>
<evidence type="ECO:0000259" key="8">
    <source>
        <dbReference type="SMART" id="SM00642"/>
    </source>
</evidence>
<comment type="function">
    <text evidence="2">Catalyzes the formation of the alpha-1,6-glucosidic linkages in glycogen by scission of a 1,4-alpha-linked oligosaccharide from growing alpha-1,4-glucan chains and the subsequent attachment of the oligosaccharide to the alpha-1,6 position.</text>
</comment>
<evidence type="ECO:0000256" key="3">
    <source>
        <dbReference type="ARBA" id="ARBA00009000"/>
    </source>
</evidence>
<keyword evidence="10" id="KW-1185">Reference proteome</keyword>
<comment type="similarity">
    <text evidence="3">Belongs to the glycosyl hydrolase 13 family. GlgB subfamily.</text>
</comment>
<evidence type="ECO:0000313" key="10">
    <source>
        <dbReference type="Proteomes" id="UP000315750"/>
    </source>
</evidence>
<dbReference type="InterPro" id="IPR006047">
    <property type="entry name" value="GH13_cat_dom"/>
</dbReference>
<dbReference type="SUPFAM" id="SSF51445">
    <property type="entry name" value="(Trans)glycosidases"/>
    <property type="match status" value="1"/>
</dbReference>
<dbReference type="Gene3D" id="3.20.20.80">
    <property type="entry name" value="Glycosidases"/>
    <property type="match status" value="1"/>
</dbReference>
<dbReference type="InterPro" id="IPR006048">
    <property type="entry name" value="A-amylase/branching_C"/>
</dbReference>
<feature type="active site" description="Nucleophile" evidence="7">
    <location>
        <position position="287"/>
    </location>
</feature>
<reference evidence="9 10" key="1">
    <citation type="submission" date="2019-02" db="EMBL/GenBank/DDBJ databases">
        <title>Deep-cultivation of Planctomycetes and their phenomic and genomic characterization uncovers novel biology.</title>
        <authorList>
            <person name="Wiegand S."/>
            <person name="Jogler M."/>
            <person name="Boedeker C."/>
            <person name="Pinto D."/>
            <person name="Vollmers J."/>
            <person name="Rivas-Marin E."/>
            <person name="Kohn T."/>
            <person name="Peeters S.H."/>
            <person name="Heuer A."/>
            <person name="Rast P."/>
            <person name="Oberbeckmann S."/>
            <person name="Bunk B."/>
            <person name="Jeske O."/>
            <person name="Meyerdierks A."/>
            <person name="Storesund J.E."/>
            <person name="Kallscheuer N."/>
            <person name="Luecker S."/>
            <person name="Lage O.M."/>
            <person name="Pohl T."/>
            <person name="Merkel B.J."/>
            <person name="Hornburger P."/>
            <person name="Mueller R.-W."/>
            <person name="Bruemmer F."/>
            <person name="Labrenz M."/>
            <person name="Spormann A.M."/>
            <person name="Op den Camp H."/>
            <person name="Overmann J."/>
            <person name="Amann R."/>
            <person name="Jetten M.S.M."/>
            <person name="Mascher T."/>
            <person name="Medema M.H."/>
            <person name="Devos D.P."/>
            <person name="Kaster A.-K."/>
            <person name="Ovreas L."/>
            <person name="Rohde M."/>
            <person name="Galperin M.Y."/>
            <person name="Jogler C."/>
        </authorList>
    </citation>
    <scope>NUCLEOTIDE SEQUENCE [LARGE SCALE GENOMIC DNA]</scope>
    <source>
        <strain evidence="9 10">Pan181</strain>
    </source>
</reference>
<name>A0A518AWJ0_9BACT</name>
<evidence type="ECO:0000256" key="4">
    <source>
        <dbReference type="ARBA" id="ARBA00012541"/>
    </source>
</evidence>
<dbReference type="EMBL" id="CP036278">
    <property type="protein sequence ID" value="QDU59061.1"/>
    <property type="molecule type" value="Genomic_DNA"/>
</dbReference>
<dbReference type="SUPFAM" id="SSF51011">
    <property type="entry name" value="Glycosyl hydrolase domain"/>
    <property type="match status" value="1"/>
</dbReference>
<dbReference type="RefSeq" id="WP_231943704.1">
    <property type="nucleotide sequence ID" value="NZ_CP036278.1"/>
</dbReference>
<feature type="active site" description="Proton donor" evidence="7">
    <location>
        <position position="329"/>
    </location>
</feature>
<accession>A0A518AWJ0</accession>
<keyword evidence="5 9" id="KW-0808">Transferase</keyword>
<dbReference type="PANTHER" id="PTHR43651:SF11">
    <property type="entry name" value="MALTO-OLIGOSYLTREHALOSE TREHALOHYDROLASE"/>
    <property type="match status" value="1"/>
</dbReference>
<dbReference type="InterPro" id="IPR017853">
    <property type="entry name" value="GH"/>
</dbReference>
<dbReference type="AlphaFoldDB" id="A0A518AWJ0"/>
<dbReference type="SMART" id="SM00642">
    <property type="entry name" value="Aamy"/>
    <property type="match status" value="1"/>
</dbReference>
<keyword evidence="6" id="KW-0119">Carbohydrate metabolism</keyword>
<dbReference type="InterPro" id="IPR004193">
    <property type="entry name" value="Glyco_hydro_13_N"/>
</dbReference>
<evidence type="ECO:0000313" key="9">
    <source>
        <dbReference type="EMBL" id="QDU59061.1"/>
    </source>
</evidence>
<dbReference type="InterPro" id="IPR013783">
    <property type="entry name" value="Ig-like_fold"/>
</dbReference>
<dbReference type="SUPFAM" id="SSF81296">
    <property type="entry name" value="E set domains"/>
    <property type="match status" value="1"/>
</dbReference>
<evidence type="ECO:0000256" key="7">
    <source>
        <dbReference type="PIRSR" id="PIRSR000463-1"/>
    </source>
</evidence>
<dbReference type="Gene3D" id="2.60.40.10">
    <property type="entry name" value="Immunoglobulins"/>
    <property type="match status" value="1"/>
</dbReference>
<dbReference type="GO" id="GO:0004553">
    <property type="term" value="F:hydrolase activity, hydrolyzing O-glycosyl compounds"/>
    <property type="evidence" value="ECO:0007669"/>
    <property type="project" value="InterPro"/>
</dbReference>
<dbReference type="Pfam" id="PF00128">
    <property type="entry name" value="Alpha-amylase"/>
    <property type="match status" value="1"/>
</dbReference>
<dbReference type="Proteomes" id="UP000315750">
    <property type="component" value="Chromosome"/>
</dbReference>
<evidence type="ECO:0000256" key="5">
    <source>
        <dbReference type="ARBA" id="ARBA00022679"/>
    </source>
</evidence>
<dbReference type="Gene3D" id="2.60.40.1180">
    <property type="entry name" value="Golgi alpha-mannosidase II"/>
    <property type="match status" value="1"/>
</dbReference>
<comment type="catalytic activity">
    <reaction evidence="1">
        <text>Transfers a segment of a (1-&gt;4)-alpha-D-glucan chain to a primary hydroxy group in a similar glucan chain.</text>
        <dbReference type="EC" id="2.4.1.18"/>
    </reaction>
</comment>
<protein>
    <recommendedName>
        <fullName evidence="4">1,4-alpha-glucan branching enzyme</fullName>
        <ecNumber evidence="4">2.4.1.18</ecNumber>
    </recommendedName>
</protein>
<dbReference type="GO" id="GO:0005978">
    <property type="term" value="P:glycogen biosynthetic process"/>
    <property type="evidence" value="ECO:0007669"/>
    <property type="project" value="InterPro"/>
</dbReference>
<evidence type="ECO:0000256" key="2">
    <source>
        <dbReference type="ARBA" id="ARBA00002953"/>
    </source>
</evidence>
<dbReference type="InterPro" id="IPR014756">
    <property type="entry name" value="Ig_E-set"/>
</dbReference>
<dbReference type="CDD" id="cd11325">
    <property type="entry name" value="AmyAc_GTHase"/>
    <property type="match status" value="1"/>
</dbReference>
<dbReference type="InterPro" id="IPR044143">
    <property type="entry name" value="GlgB_N_E_set_prok"/>
</dbReference>
<dbReference type="CDD" id="cd02855">
    <property type="entry name" value="E_set_GBE_prok_N"/>
    <property type="match status" value="1"/>
</dbReference>
<dbReference type="GO" id="GO:0003844">
    <property type="term" value="F:1,4-alpha-glucan branching enzyme activity"/>
    <property type="evidence" value="ECO:0007669"/>
    <property type="project" value="UniProtKB-EC"/>
</dbReference>
<keyword evidence="9" id="KW-0328">Glycosyltransferase</keyword>
<dbReference type="GO" id="GO:0043169">
    <property type="term" value="F:cation binding"/>
    <property type="evidence" value="ECO:0007669"/>
    <property type="project" value="InterPro"/>
</dbReference>
<dbReference type="Pfam" id="PF02806">
    <property type="entry name" value="Alpha-amylase_C"/>
    <property type="match status" value="1"/>
</dbReference>
<sequence length="605" mass="69472">MPITLEKPAAKIVGMGCLPHDQGVAFRVWAPNAERVALVGDFNHWDESATMMEAEDNGHWYANVAEAEIGDEYRYLIFNGDMKLSRIDPRCREVTNSVGNSVVHDPHFDWEGDKFKMYPFNELVIYEMHVGTFCCDTKDKPGTFESASRKFEYLRSLGINCIQLMPAAEFAGDYSWGYNPAHIYAVESAYGGPHGLKQMVKLAHQHGLAVILDVVYNHFGPSDLHLWQFDGWSENNKGGIYFYNDWRSSTPWGDSRPDYGRQEVRSFIHDNAVMWLEDFHMDGLRYDMTLYMRSVNGNDDTSIPEGWSLAQWINSDLHARFPGKLIIAEDMRNNNWLTKPKEWGGAGFNAQWDAEFVHPIRDVVEQVEDQYRSMFKVHNALCHKFNYSAFERVIYSESHDEVANGKSRVPSEIDEKNPHSWYAQKRTVLASAMVLTAPGIPMLFQGQEFLRTGWFDDTRPIDWHQEKEWRGIVRLYRDLIHLRLNKTGITAGLTGQRVEVHHLNDNDKVVAFRRWKEGGPGDDVIVVANFATNEHTDYRIGLPRGGTWKLRFNSDSTHYSDDFDNTKVVDLVAEEHPYDGQPYSATLQLASYGILVFSEDKPTDK</sequence>
<dbReference type="PANTHER" id="PTHR43651">
    <property type="entry name" value="1,4-ALPHA-GLUCAN-BRANCHING ENZYME"/>
    <property type="match status" value="1"/>
</dbReference>
<proteinExistence type="inferred from homology"/>
<dbReference type="EC" id="2.4.1.18" evidence="4"/>
<dbReference type="Pfam" id="PF02922">
    <property type="entry name" value="CBM_48"/>
    <property type="match status" value="1"/>
</dbReference>
<organism evidence="9 10">
    <name type="scientific">Aeoliella mucimassa</name>
    <dbReference type="NCBI Taxonomy" id="2527972"/>
    <lineage>
        <taxon>Bacteria</taxon>
        <taxon>Pseudomonadati</taxon>
        <taxon>Planctomycetota</taxon>
        <taxon>Planctomycetia</taxon>
        <taxon>Pirellulales</taxon>
        <taxon>Lacipirellulaceae</taxon>
        <taxon>Aeoliella</taxon>
    </lineage>
</organism>
<evidence type="ECO:0000256" key="1">
    <source>
        <dbReference type="ARBA" id="ARBA00000826"/>
    </source>
</evidence>
<dbReference type="InterPro" id="IPR013780">
    <property type="entry name" value="Glyco_hydro_b"/>
</dbReference>
<dbReference type="KEGG" id="amuc:Pan181_53020"/>